<dbReference type="CDD" id="cd00959">
    <property type="entry name" value="DeoC"/>
    <property type="match status" value="1"/>
</dbReference>
<feature type="active site" description="Proton donor/acceptor" evidence="7">
    <location>
        <position position="89"/>
    </location>
</feature>
<comment type="catalytic activity">
    <reaction evidence="5 7">
        <text>2-deoxy-D-ribose 5-phosphate = D-glyceraldehyde 3-phosphate + acetaldehyde</text>
        <dbReference type="Rhea" id="RHEA:12821"/>
        <dbReference type="ChEBI" id="CHEBI:15343"/>
        <dbReference type="ChEBI" id="CHEBI:59776"/>
        <dbReference type="ChEBI" id="CHEBI:62877"/>
        <dbReference type="EC" id="4.1.2.4"/>
    </reaction>
</comment>
<feature type="active site" description="Proton donor/acceptor" evidence="7">
    <location>
        <position position="181"/>
    </location>
</feature>
<comment type="function">
    <text evidence="6 7">Catalyzes a reversible aldol reaction between acetaldehyde and D-glyceraldehyde 3-phosphate to generate 2-deoxy-D-ribose 5-phosphate.</text>
</comment>
<dbReference type="GO" id="GO:0009264">
    <property type="term" value="P:deoxyribonucleotide catabolic process"/>
    <property type="evidence" value="ECO:0007669"/>
    <property type="project" value="UniProtKB-UniRule"/>
</dbReference>
<dbReference type="EC" id="4.1.2.4" evidence="7"/>
<dbReference type="GO" id="GO:0005737">
    <property type="term" value="C:cytoplasm"/>
    <property type="evidence" value="ECO:0007669"/>
    <property type="project" value="UniProtKB-SubCell"/>
</dbReference>
<comment type="similarity">
    <text evidence="1 7">Belongs to the DeoC/FbaB aldolase family. DeoC type 1 subfamily.</text>
</comment>
<accession>K1LY00</accession>
<keyword evidence="4 7" id="KW-0704">Schiff base</keyword>
<comment type="caution">
    <text evidence="8">The sequence shown here is derived from an EMBL/GenBank/DDBJ whole genome shotgun (WGS) entry which is preliminary data.</text>
</comment>
<organism evidence="8 9">
    <name type="scientific">Falseniella ignava CCUG 37419</name>
    <dbReference type="NCBI Taxonomy" id="883112"/>
    <lineage>
        <taxon>Bacteria</taxon>
        <taxon>Bacillati</taxon>
        <taxon>Bacillota</taxon>
        <taxon>Bacilli</taxon>
        <taxon>Lactobacillales</taxon>
        <taxon>Aerococcaceae</taxon>
        <taxon>Falseniella</taxon>
    </lineage>
</organism>
<dbReference type="PANTHER" id="PTHR10889">
    <property type="entry name" value="DEOXYRIBOSE-PHOSPHATE ALDOLASE"/>
    <property type="match status" value="1"/>
</dbReference>
<evidence type="ECO:0000256" key="2">
    <source>
        <dbReference type="ARBA" id="ARBA00022490"/>
    </source>
</evidence>
<sequence length="214" mass="22601">MKLNKLIDHTLLKADATSAQIKQLCQEAKDYDFKSVCVNPAFVPQATELLKGSDVEVCTVIGFPLGANTTATKVFEAKDAIANGATEVDMVINISQAKDGQWEAVEEEIKQIAEAVKGKAVLKVIVETALLTDEEIKNATEATVNAGADFVKTSTGFSTRGASLNDVQIMNTVTQGRIGIKASGGVSNRQDALNMVEAGATRIGASKGIQIVSE</sequence>
<dbReference type="GO" id="GO:0016052">
    <property type="term" value="P:carbohydrate catabolic process"/>
    <property type="evidence" value="ECO:0007669"/>
    <property type="project" value="TreeGrafter"/>
</dbReference>
<evidence type="ECO:0000256" key="4">
    <source>
        <dbReference type="ARBA" id="ARBA00023270"/>
    </source>
</evidence>
<dbReference type="PIRSF" id="PIRSF001357">
    <property type="entry name" value="DeoC"/>
    <property type="match status" value="1"/>
</dbReference>
<keyword evidence="3 7" id="KW-0456">Lyase</keyword>
<evidence type="ECO:0000256" key="6">
    <source>
        <dbReference type="ARBA" id="ARBA00056337"/>
    </source>
</evidence>
<dbReference type="FunFam" id="3.20.20.70:FF:000044">
    <property type="entry name" value="Deoxyribose-phosphate aldolase"/>
    <property type="match status" value="1"/>
</dbReference>
<keyword evidence="2 7" id="KW-0963">Cytoplasm</keyword>
<dbReference type="EMBL" id="AGZE01000020">
    <property type="protein sequence ID" value="EKB56952.1"/>
    <property type="molecule type" value="Genomic_DNA"/>
</dbReference>
<gene>
    <name evidence="7" type="primary">deoC</name>
    <name evidence="8" type="ORF">HMPREF9707_00760</name>
</gene>
<dbReference type="InterPro" id="IPR011343">
    <property type="entry name" value="DeoC"/>
</dbReference>
<dbReference type="Pfam" id="PF01791">
    <property type="entry name" value="DeoC"/>
    <property type="match status" value="1"/>
</dbReference>
<comment type="subcellular location">
    <subcellularLocation>
        <location evidence="7">Cytoplasm</location>
    </subcellularLocation>
</comment>
<dbReference type="Proteomes" id="UP000005147">
    <property type="component" value="Unassembled WGS sequence"/>
</dbReference>
<dbReference type="HOGENOM" id="CLU_053595_0_2_9"/>
<dbReference type="SUPFAM" id="SSF51569">
    <property type="entry name" value="Aldolase"/>
    <property type="match status" value="1"/>
</dbReference>
<evidence type="ECO:0000313" key="9">
    <source>
        <dbReference type="Proteomes" id="UP000005147"/>
    </source>
</evidence>
<keyword evidence="9" id="KW-1185">Reference proteome</keyword>
<dbReference type="SMART" id="SM01133">
    <property type="entry name" value="DeoC"/>
    <property type="match status" value="1"/>
</dbReference>
<evidence type="ECO:0000256" key="7">
    <source>
        <dbReference type="HAMAP-Rule" id="MF_00114"/>
    </source>
</evidence>
<dbReference type="NCBIfam" id="TIGR00126">
    <property type="entry name" value="deoC"/>
    <property type="match status" value="1"/>
</dbReference>
<dbReference type="HAMAP" id="MF_00114">
    <property type="entry name" value="DeoC_type1"/>
    <property type="match status" value="1"/>
</dbReference>
<dbReference type="UniPathway" id="UPA00002">
    <property type="reaction ID" value="UER00468"/>
</dbReference>
<comment type="pathway">
    <text evidence="7">Carbohydrate degradation; 2-deoxy-D-ribose 1-phosphate degradation; D-glyceraldehyde 3-phosphate and acetaldehyde from 2-deoxy-alpha-D-ribose 1-phosphate: step 2/2.</text>
</comment>
<dbReference type="PATRIC" id="fig|883112.3.peg.756"/>
<protein>
    <recommendedName>
        <fullName evidence="7">Deoxyribose-phosphate aldolase</fullName>
        <shortName evidence="7">DERA</shortName>
        <ecNumber evidence="7">4.1.2.4</ecNumber>
    </recommendedName>
    <alternativeName>
        <fullName evidence="7">2-deoxy-D-ribose 5-phosphate aldolase</fullName>
    </alternativeName>
    <alternativeName>
        <fullName evidence="7">Phosphodeoxyriboaldolase</fullName>
        <shortName evidence="7">Deoxyriboaldolase</shortName>
    </alternativeName>
</protein>
<evidence type="ECO:0000256" key="1">
    <source>
        <dbReference type="ARBA" id="ARBA00010936"/>
    </source>
</evidence>
<dbReference type="InterPro" id="IPR028581">
    <property type="entry name" value="DeoC_typeI"/>
</dbReference>
<dbReference type="RefSeq" id="WP_006701409.1">
    <property type="nucleotide sequence ID" value="NZ_JH932300.1"/>
</dbReference>
<evidence type="ECO:0000256" key="3">
    <source>
        <dbReference type="ARBA" id="ARBA00023239"/>
    </source>
</evidence>
<dbReference type="AlphaFoldDB" id="K1LY00"/>
<dbReference type="InterPro" id="IPR013785">
    <property type="entry name" value="Aldolase_TIM"/>
</dbReference>
<dbReference type="InterPro" id="IPR002915">
    <property type="entry name" value="DeoC/FbaB/LacD_aldolase"/>
</dbReference>
<dbReference type="Gene3D" id="3.20.20.70">
    <property type="entry name" value="Aldolase class I"/>
    <property type="match status" value="1"/>
</dbReference>
<reference evidence="8 9" key="1">
    <citation type="submission" date="2012-07" db="EMBL/GenBank/DDBJ databases">
        <title>The Genome Sequence of Facklamia ignava CCUG 37419.</title>
        <authorList>
            <consortium name="The Broad Institute Genome Sequencing Platform"/>
            <person name="Earl A."/>
            <person name="Ward D."/>
            <person name="Feldgarden M."/>
            <person name="Gevers D."/>
            <person name="Huys G."/>
            <person name="Walker B."/>
            <person name="Young S.K."/>
            <person name="Zeng Q."/>
            <person name="Gargeya S."/>
            <person name="Fitzgerald M."/>
            <person name="Haas B."/>
            <person name="Abouelleil A."/>
            <person name="Alvarado L."/>
            <person name="Arachchi H.M."/>
            <person name="Berlin A.M."/>
            <person name="Chapman S.B."/>
            <person name="Goldberg J."/>
            <person name="Griggs A."/>
            <person name="Gujja S."/>
            <person name="Hansen M."/>
            <person name="Howarth C."/>
            <person name="Imamovic A."/>
            <person name="Larimer J."/>
            <person name="McCowen C."/>
            <person name="Montmayeur A."/>
            <person name="Murphy C."/>
            <person name="Neiman D."/>
            <person name="Pearson M."/>
            <person name="Priest M."/>
            <person name="Roberts A."/>
            <person name="Saif S."/>
            <person name="Shea T."/>
            <person name="Sisk P."/>
            <person name="Sykes S."/>
            <person name="Wortman J."/>
            <person name="Nusbaum C."/>
            <person name="Birren B."/>
        </authorList>
    </citation>
    <scope>NUCLEOTIDE SEQUENCE [LARGE SCALE GENOMIC DNA]</scope>
    <source>
        <strain evidence="8 9">CCUG 37419</strain>
    </source>
</reference>
<dbReference type="GO" id="GO:0006018">
    <property type="term" value="P:2-deoxyribose 1-phosphate catabolic process"/>
    <property type="evidence" value="ECO:0007669"/>
    <property type="project" value="UniProtKB-UniRule"/>
</dbReference>
<dbReference type="PANTHER" id="PTHR10889:SF1">
    <property type="entry name" value="DEOXYRIBOSE-PHOSPHATE ALDOLASE"/>
    <property type="match status" value="1"/>
</dbReference>
<proteinExistence type="inferred from homology"/>
<feature type="active site" description="Schiff-base intermediate with acetaldehyde" evidence="7">
    <location>
        <position position="152"/>
    </location>
</feature>
<dbReference type="GO" id="GO:0004139">
    <property type="term" value="F:deoxyribose-phosphate aldolase activity"/>
    <property type="evidence" value="ECO:0007669"/>
    <property type="project" value="UniProtKB-UniRule"/>
</dbReference>
<evidence type="ECO:0000313" key="8">
    <source>
        <dbReference type="EMBL" id="EKB56952.1"/>
    </source>
</evidence>
<dbReference type="eggNOG" id="COG0274">
    <property type="taxonomic scope" value="Bacteria"/>
</dbReference>
<name>K1LY00_9LACT</name>
<dbReference type="STRING" id="883112.HMPREF9707_00760"/>
<evidence type="ECO:0000256" key="5">
    <source>
        <dbReference type="ARBA" id="ARBA00048791"/>
    </source>
</evidence>